<dbReference type="PANTHER" id="PTHR34383:SF3">
    <property type="entry name" value="POLYPHOSPHATE:AMP PHOSPHOTRANSFERASE"/>
    <property type="match status" value="1"/>
</dbReference>
<proteinExistence type="inferred from homology"/>
<evidence type="ECO:0000313" key="6">
    <source>
        <dbReference type="EMBL" id="MBB6069667.1"/>
    </source>
</evidence>
<keyword evidence="3" id="KW-0418">Kinase</keyword>
<sequence length="280" mass="32144">MPHAHRIEPGHKVHLAEYDTRENGGMDKEKGQARFLELNAELDVIQEELYAAGVNSVLIVLQGMDTSGKDGAIRAVMTNLNPQGCRVESFKQPSTEELSHDFLWRVHRVTPARGIIGVFNRSHYEDVLVARVQKLVPEPVWRARYDQINAFEGMLAASGTLVFKFFLHISKDEQKERLLAREADVGKAWKLSAGDWREREHWDEYQKAYEDAFRHCSTDVAPWYIVPADRKWYRNLAITETLVDALKPFRRSWADALEAMSRARLAELQAFRDQQAAPAE</sequence>
<dbReference type="SUPFAM" id="SSF52540">
    <property type="entry name" value="P-loop containing nucleoside triphosphate hydrolases"/>
    <property type="match status" value="1"/>
</dbReference>
<dbReference type="EMBL" id="JACHIA010000003">
    <property type="protein sequence ID" value="MBB6069667.1"/>
    <property type="molecule type" value="Genomic_DNA"/>
</dbReference>
<dbReference type="InterPro" id="IPR016898">
    <property type="entry name" value="Polyphosphate_phosphotransfera"/>
</dbReference>
<dbReference type="InterPro" id="IPR022488">
    <property type="entry name" value="PPK2-related"/>
</dbReference>
<evidence type="ECO:0000259" key="5">
    <source>
        <dbReference type="Pfam" id="PF03976"/>
    </source>
</evidence>
<reference evidence="6 7" key="1">
    <citation type="submission" date="2020-08" db="EMBL/GenBank/DDBJ databases">
        <title>Genomic Encyclopedia of Type Strains, Phase IV (KMG-IV): sequencing the most valuable type-strain genomes for metagenomic binning, comparative biology and taxonomic classification.</title>
        <authorList>
            <person name="Goeker M."/>
        </authorList>
    </citation>
    <scope>NUCLEOTIDE SEQUENCE [LARGE SCALE GENOMIC DNA]</scope>
    <source>
        <strain evidence="6 7">DSM 29007</strain>
    </source>
</reference>
<feature type="region of interest" description="Disordered" evidence="4">
    <location>
        <begin position="1"/>
        <end position="26"/>
    </location>
</feature>
<keyword evidence="2 6" id="KW-0808">Transferase</keyword>
<accession>A0A841GM30</accession>
<feature type="domain" description="Polyphosphate kinase-2-related" evidence="5">
    <location>
        <begin position="26"/>
        <end position="247"/>
    </location>
</feature>
<evidence type="ECO:0000256" key="2">
    <source>
        <dbReference type="ARBA" id="ARBA00022679"/>
    </source>
</evidence>
<dbReference type="GO" id="GO:0006797">
    <property type="term" value="P:polyphosphate metabolic process"/>
    <property type="evidence" value="ECO:0007669"/>
    <property type="project" value="InterPro"/>
</dbReference>
<dbReference type="AlphaFoldDB" id="A0A841GM30"/>
<dbReference type="GO" id="GO:0008976">
    <property type="term" value="F:polyphosphate kinase activity"/>
    <property type="evidence" value="ECO:0007669"/>
    <property type="project" value="InterPro"/>
</dbReference>
<organism evidence="6 7">
    <name type="scientific">Longimicrobium terrae</name>
    <dbReference type="NCBI Taxonomy" id="1639882"/>
    <lineage>
        <taxon>Bacteria</taxon>
        <taxon>Pseudomonadati</taxon>
        <taxon>Gemmatimonadota</taxon>
        <taxon>Longimicrobiia</taxon>
        <taxon>Longimicrobiales</taxon>
        <taxon>Longimicrobiaceae</taxon>
        <taxon>Longimicrobium</taxon>
    </lineage>
</organism>
<dbReference type="NCBIfam" id="TIGR03709">
    <property type="entry name" value="PPK2_rel_1"/>
    <property type="match status" value="1"/>
</dbReference>
<evidence type="ECO:0000256" key="4">
    <source>
        <dbReference type="SAM" id="MobiDB-lite"/>
    </source>
</evidence>
<evidence type="ECO:0000313" key="7">
    <source>
        <dbReference type="Proteomes" id="UP000582837"/>
    </source>
</evidence>
<dbReference type="Pfam" id="PF03976">
    <property type="entry name" value="PPK2"/>
    <property type="match status" value="1"/>
</dbReference>
<evidence type="ECO:0000256" key="1">
    <source>
        <dbReference type="ARBA" id="ARBA00009924"/>
    </source>
</evidence>
<dbReference type="Gene3D" id="3.40.50.300">
    <property type="entry name" value="P-loop containing nucleotide triphosphate hydrolases"/>
    <property type="match status" value="1"/>
</dbReference>
<dbReference type="InterPro" id="IPR022300">
    <property type="entry name" value="PPK2-rel_1"/>
</dbReference>
<evidence type="ECO:0000256" key="3">
    <source>
        <dbReference type="ARBA" id="ARBA00022777"/>
    </source>
</evidence>
<dbReference type="PIRSF" id="PIRSF028756">
    <property type="entry name" value="PPK2_prd"/>
    <property type="match status" value="1"/>
</dbReference>
<protein>
    <submittedName>
        <fullName evidence="6">PPK2 family polyphosphate:nucleotide phosphotransferase</fullName>
    </submittedName>
</protein>
<comment type="caution">
    <text evidence="6">The sequence shown here is derived from an EMBL/GenBank/DDBJ whole genome shotgun (WGS) entry which is preliminary data.</text>
</comment>
<dbReference type="PANTHER" id="PTHR34383">
    <property type="entry name" value="POLYPHOSPHATE:AMP PHOSPHOTRANSFERASE-RELATED"/>
    <property type="match status" value="1"/>
</dbReference>
<dbReference type="Proteomes" id="UP000582837">
    <property type="component" value="Unassembled WGS sequence"/>
</dbReference>
<gene>
    <name evidence="6" type="ORF">HNQ61_001284</name>
</gene>
<keyword evidence="7" id="KW-1185">Reference proteome</keyword>
<comment type="similarity">
    <text evidence="1">Belongs to the polyphosphate kinase 2 (PPK2) family. Class I subfamily.</text>
</comment>
<dbReference type="InterPro" id="IPR027417">
    <property type="entry name" value="P-loop_NTPase"/>
</dbReference>
<dbReference type="RefSeq" id="WP_170036270.1">
    <property type="nucleotide sequence ID" value="NZ_JABDTL010000002.1"/>
</dbReference>
<name>A0A841GM30_9BACT</name>